<feature type="compositionally biased region" description="Basic and acidic residues" evidence="2">
    <location>
        <begin position="62"/>
        <end position="73"/>
    </location>
</feature>
<dbReference type="Pfam" id="PF04969">
    <property type="entry name" value="CS"/>
    <property type="match status" value="1"/>
</dbReference>
<dbReference type="EMBL" id="HBHP01032210">
    <property type="protein sequence ID" value="CAD9775845.1"/>
    <property type="molecule type" value="Transcribed_RNA"/>
</dbReference>
<reference evidence="5" key="1">
    <citation type="submission" date="2021-01" db="EMBL/GenBank/DDBJ databases">
        <authorList>
            <person name="Corre E."/>
            <person name="Pelletier E."/>
            <person name="Niang G."/>
            <person name="Scheremetjew M."/>
            <person name="Finn R."/>
            <person name="Kale V."/>
            <person name="Holt S."/>
            <person name="Cochrane G."/>
            <person name="Meng A."/>
            <person name="Brown T."/>
            <person name="Cohen L."/>
        </authorList>
    </citation>
    <scope>NUCLEOTIDE SEQUENCE</scope>
    <source>
        <strain evidence="5">CCMP622</strain>
    </source>
</reference>
<protein>
    <recommendedName>
        <fullName evidence="3">CS domain-containing protein</fullName>
    </recommendedName>
</protein>
<dbReference type="EMBL" id="HBHP01032211">
    <property type="protein sequence ID" value="CAD9775846.1"/>
    <property type="molecule type" value="Transcribed_RNA"/>
</dbReference>
<feature type="coiled-coil region" evidence="1">
    <location>
        <begin position="416"/>
        <end position="447"/>
    </location>
</feature>
<dbReference type="CDD" id="cd06467">
    <property type="entry name" value="p23_NUDC_like"/>
    <property type="match status" value="1"/>
</dbReference>
<sequence length="727" mass="83945">MAMTPLRCVYCNKTASRSCSDHACAGHCRSSSCEKHGCGKLSTESIAARLVVALQDLARERKERKRRIEEDEKKKRREEEEERKRREEEEEKRRKEEENRKRVDAFYSKCLTQPCYTFADVWGRNAEYLQLRPGAYTGHFRVVSDLNLAEYKKKLSGAVLCEALDEEVILAIEHEIEMHPALRAPVVELFRDESKLLSSRMHAFFAGDDFGRIPLEAKLTFKDHDYHVRRLRRTEDSKGKGKGDCLLFCGRLLSSRDKALKRARESLHTEIMRREEDIQMSLRCIQDCVTNIIDNDHDPDEMSKEIARQGLIARKHKSEIRRIRDGERKATAKYRRSRVSWVAKRAVHRHRPALEFVTFSDVADASEHKRHAPEFVFPSELPEGLTRINGVLYEVVTVEDGITFKSSTCSTRDKARAAARKQIATLMKLYEEKAREALEENLRLQHLMLVESITTKAKNTTIVPKEGFSWDQWQDQDEKLGMVGVVIAVGPEMKSKHVKLELKPNSIHLEIEGKAVLAGDLPHACQPEESTWEFDTANGNRCLVLSIVKRNDGEHWGSLFRLAPPPKYDLETRLRRTALEHKYCSAQVEKIRMGSRRFVVAHWQQNVTWQLERRQEALEFHTEHVRYSVSNPPAPRGGGLFDGDRLTTTERQVLEVIRAADSDVSFEEIERNINADEKAIRAAIEFLTSREDWIQVERKGGVGVRYSYNDNIYYDYPSASDDDNEYL</sequence>
<evidence type="ECO:0000256" key="2">
    <source>
        <dbReference type="SAM" id="MobiDB-lite"/>
    </source>
</evidence>
<dbReference type="Gene3D" id="2.60.40.790">
    <property type="match status" value="1"/>
</dbReference>
<dbReference type="AlphaFoldDB" id="A0A7S2XIV7"/>
<feature type="compositionally biased region" description="Basic and acidic residues" evidence="2">
    <location>
        <begin position="82"/>
        <end position="98"/>
    </location>
</feature>
<accession>A0A7S2XIV7</accession>
<feature type="domain" description="CS" evidence="3">
    <location>
        <begin position="463"/>
        <end position="560"/>
    </location>
</feature>
<keyword evidence="1" id="KW-0175">Coiled coil</keyword>
<dbReference type="InterPro" id="IPR007052">
    <property type="entry name" value="CS_dom"/>
</dbReference>
<gene>
    <name evidence="4" type="ORF">LSP00402_LOCUS19848</name>
    <name evidence="5" type="ORF">LSP00402_LOCUS19849</name>
</gene>
<evidence type="ECO:0000313" key="4">
    <source>
        <dbReference type="EMBL" id="CAD9775845.1"/>
    </source>
</evidence>
<evidence type="ECO:0000259" key="3">
    <source>
        <dbReference type="PROSITE" id="PS51203"/>
    </source>
</evidence>
<name>A0A7S2XIV7_9EUKA</name>
<proteinExistence type="predicted"/>
<dbReference type="InterPro" id="IPR008978">
    <property type="entry name" value="HSP20-like_chaperone"/>
</dbReference>
<dbReference type="PROSITE" id="PS51203">
    <property type="entry name" value="CS"/>
    <property type="match status" value="1"/>
</dbReference>
<organism evidence="5">
    <name type="scientific">Lotharella oceanica</name>
    <dbReference type="NCBI Taxonomy" id="641309"/>
    <lineage>
        <taxon>Eukaryota</taxon>
        <taxon>Sar</taxon>
        <taxon>Rhizaria</taxon>
        <taxon>Cercozoa</taxon>
        <taxon>Chlorarachniophyceae</taxon>
        <taxon>Lotharella</taxon>
    </lineage>
</organism>
<dbReference type="SUPFAM" id="SSF49764">
    <property type="entry name" value="HSP20-like chaperones"/>
    <property type="match status" value="1"/>
</dbReference>
<feature type="region of interest" description="Disordered" evidence="2">
    <location>
        <begin position="62"/>
        <end position="98"/>
    </location>
</feature>
<evidence type="ECO:0000256" key="1">
    <source>
        <dbReference type="SAM" id="Coils"/>
    </source>
</evidence>
<evidence type="ECO:0000313" key="5">
    <source>
        <dbReference type="EMBL" id="CAD9775846.1"/>
    </source>
</evidence>